<dbReference type="Gene3D" id="1.10.260.40">
    <property type="entry name" value="lambda repressor-like DNA-binding domains"/>
    <property type="match status" value="1"/>
</dbReference>
<accession>A0A1I4KW42</accession>
<dbReference type="PROSITE" id="PS50943">
    <property type="entry name" value="HTH_CROC1"/>
    <property type="match status" value="1"/>
</dbReference>
<dbReference type="AlphaFoldDB" id="A0A1I4KW42"/>
<dbReference type="InterPro" id="IPR001387">
    <property type="entry name" value="Cro/C1-type_HTH"/>
</dbReference>
<dbReference type="Pfam" id="PF13560">
    <property type="entry name" value="HTH_31"/>
    <property type="match status" value="1"/>
</dbReference>
<evidence type="ECO:0000259" key="1">
    <source>
        <dbReference type="PROSITE" id="PS50943"/>
    </source>
</evidence>
<dbReference type="SMART" id="SM00530">
    <property type="entry name" value="HTH_XRE"/>
    <property type="match status" value="1"/>
</dbReference>
<dbReference type="Pfam" id="PF19054">
    <property type="entry name" value="DUF5753"/>
    <property type="match status" value="1"/>
</dbReference>
<dbReference type="Proteomes" id="UP000198928">
    <property type="component" value="Unassembled WGS sequence"/>
</dbReference>
<dbReference type="SUPFAM" id="SSF47413">
    <property type="entry name" value="lambda repressor-like DNA-binding domains"/>
    <property type="match status" value="1"/>
</dbReference>
<name>A0A1I4KW42_9ACTN</name>
<dbReference type="EMBL" id="FOSG01000028">
    <property type="protein sequence ID" value="SFL83002.1"/>
    <property type="molecule type" value="Genomic_DNA"/>
</dbReference>
<evidence type="ECO:0000313" key="2">
    <source>
        <dbReference type="EMBL" id="SFL83002.1"/>
    </source>
</evidence>
<dbReference type="GO" id="GO:0003677">
    <property type="term" value="F:DNA binding"/>
    <property type="evidence" value="ECO:0007669"/>
    <property type="project" value="InterPro"/>
</dbReference>
<proteinExistence type="predicted"/>
<dbReference type="CDD" id="cd00093">
    <property type="entry name" value="HTH_XRE"/>
    <property type="match status" value="1"/>
</dbReference>
<organism evidence="2 3">
    <name type="scientific">Streptomyces pini</name>
    <dbReference type="NCBI Taxonomy" id="1520580"/>
    <lineage>
        <taxon>Bacteria</taxon>
        <taxon>Bacillati</taxon>
        <taxon>Actinomycetota</taxon>
        <taxon>Actinomycetes</taxon>
        <taxon>Kitasatosporales</taxon>
        <taxon>Streptomycetaceae</taxon>
        <taxon>Streptomyces</taxon>
    </lineage>
</organism>
<dbReference type="OrthoDB" id="4966777at2"/>
<feature type="domain" description="HTH cro/C1-type" evidence="1">
    <location>
        <begin position="20"/>
        <end position="76"/>
    </location>
</feature>
<reference evidence="3" key="1">
    <citation type="submission" date="2016-10" db="EMBL/GenBank/DDBJ databases">
        <authorList>
            <person name="Varghese N."/>
            <person name="Submissions S."/>
        </authorList>
    </citation>
    <scope>NUCLEOTIDE SEQUENCE [LARGE SCALE GENOMIC DNA]</scope>
    <source>
        <strain evidence="3">PL19</strain>
    </source>
</reference>
<gene>
    <name evidence="2" type="ORF">SAMN05192584_12855</name>
</gene>
<keyword evidence="3" id="KW-1185">Reference proteome</keyword>
<evidence type="ECO:0000313" key="3">
    <source>
        <dbReference type="Proteomes" id="UP000198928"/>
    </source>
</evidence>
<dbReference type="InterPro" id="IPR043917">
    <property type="entry name" value="DUF5753"/>
</dbReference>
<dbReference type="InterPro" id="IPR010982">
    <property type="entry name" value="Lambda_DNA-bd_dom_sf"/>
</dbReference>
<sequence>MPSHQSPGVEAARKAIAARLREARLDAGLKGHELAARCGWHKSKVSRIETARTPPTDSDVRTWCEECGVRDQAADIIAASRTADSMYLEWKRLQRTGLRRLQQSRIPLYQRTRLVRGYASHVVPGLFQTPAYASALLSAISRFHGTPDDTHEAVAARMARSGVLHEAGHRFTLLLEESVLRYQIGDTETMAGQLDHLLMVMSLPAVSLGVIPLTAREREMWTLEAFNIFDDNRVHVELLSAQVTLTAPSEVSLYVRAFTELRKLAVYGAEARELVSAARETVC</sequence>
<protein>
    <submittedName>
        <fullName evidence="2">Helix-turn-helix domain-containing protein</fullName>
    </submittedName>
</protein>